<evidence type="ECO:0000259" key="3">
    <source>
        <dbReference type="PROSITE" id="PS51094"/>
    </source>
</evidence>
<name>A0A484HJ04_9BACT</name>
<keyword evidence="2" id="KW-0808">Transferase</keyword>
<protein>
    <submittedName>
        <fullName evidence="4">PTS fructose transporter subunit IIA</fullName>
    </submittedName>
</protein>
<dbReference type="Pfam" id="PF00359">
    <property type="entry name" value="PTS_EIIA_2"/>
    <property type="match status" value="1"/>
</dbReference>
<dbReference type="InterPro" id="IPR002178">
    <property type="entry name" value="PTS_EIIA_type-2_dom"/>
</dbReference>
<evidence type="ECO:0000256" key="2">
    <source>
        <dbReference type="ARBA" id="ARBA00022679"/>
    </source>
</evidence>
<dbReference type="InterPro" id="IPR016152">
    <property type="entry name" value="PTrfase/Anion_transptr"/>
</dbReference>
<dbReference type="GO" id="GO:0005737">
    <property type="term" value="C:cytoplasm"/>
    <property type="evidence" value="ECO:0007669"/>
    <property type="project" value="UniProtKB-SubCell"/>
</dbReference>
<proteinExistence type="predicted"/>
<organism evidence="4">
    <name type="scientific">uncultured Desulfobacteraceae bacterium</name>
    <dbReference type="NCBI Taxonomy" id="218296"/>
    <lineage>
        <taxon>Bacteria</taxon>
        <taxon>Pseudomonadati</taxon>
        <taxon>Thermodesulfobacteriota</taxon>
        <taxon>Desulfobacteria</taxon>
        <taxon>Desulfobacterales</taxon>
        <taxon>Desulfobacteraceae</taxon>
        <taxon>environmental samples</taxon>
    </lineage>
</organism>
<feature type="domain" description="PTS EIIA type-2" evidence="3">
    <location>
        <begin position="5"/>
        <end position="148"/>
    </location>
</feature>
<comment type="subcellular location">
    <subcellularLocation>
        <location evidence="1">Cytoplasm</location>
    </subcellularLocation>
</comment>
<reference evidence="4" key="1">
    <citation type="submission" date="2019-01" db="EMBL/GenBank/DDBJ databases">
        <authorList>
            <consortium name="Genoscope - CEA"/>
            <person name="William W."/>
        </authorList>
    </citation>
    <scope>NUCLEOTIDE SEQUENCE</scope>
    <source>
        <strain evidence="4">CR-1</strain>
    </source>
</reference>
<gene>
    <name evidence="4" type="ORF">EPICR_60101</name>
</gene>
<dbReference type="FunFam" id="3.40.930.10:FF:000009">
    <property type="entry name" value="PTS system, fructose specific IIABC component"/>
    <property type="match status" value="1"/>
</dbReference>
<dbReference type="GO" id="GO:0016740">
    <property type="term" value="F:transferase activity"/>
    <property type="evidence" value="ECO:0007669"/>
    <property type="project" value="UniProtKB-KW"/>
</dbReference>
<dbReference type="PROSITE" id="PS51094">
    <property type="entry name" value="PTS_EIIA_TYPE_2"/>
    <property type="match status" value="1"/>
</dbReference>
<dbReference type="SUPFAM" id="SSF55804">
    <property type="entry name" value="Phoshotransferase/anion transport protein"/>
    <property type="match status" value="1"/>
</dbReference>
<dbReference type="InterPro" id="IPR051541">
    <property type="entry name" value="PTS_SugarTrans_NitroReg"/>
</dbReference>
<dbReference type="PANTHER" id="PTHR47738">
    <property type="entry name" value="PTS SYSTEM FRUCTOSE-LIKE EIIA COMPONENT-RELATED"/>
    <property type="match status" value="1"/>
</dbReference>
<dbReference type="Gene3D" id="3.40.930.10">
    <property type="entry name" value="Mannitol-specific EII, Chain A"/>
    <property type="match status" value="1"/>
</dbReference>
<sequence length="158" mass="17596">MKIIDSIKREAISADLKAEEKIGVLEELARPIATMAGIEEKELVRDLLERESLGSTGIGGGVGIPHCKRKDVDAMLLGFGLSQKGVDFDSIDARPVHIFFALITPEDEAGLHLKLLSRISRLLKNDLFKQKLLRARSRDEIYEIIKMEEDALQDGDDI</sequence>
<accession>A0A484HJ04</accession>
<dbReference type="AlphaFoldDB" id="A0A484HJ04"/>
<evidence type="ECO:0000313" key="4">
    <source>
        <dbReference type="EMBL" id="VEN75114.1"/>
    </source>
</evidence>
<dbReference type="EMBL" id="CAACVI010000049">
    <property type="protein sequence ID" value="VEN75114.1"/>
    <property type="molecule type" value="Genomic_DNA"/>
</dbReference>
<evidence type="ECO:0000256" key="1">
    <source>
        <dbReference type="ARBA" id="ARBA00004496"/>
    </source>
</evidence>